<name>A0A7V8VC26_9BACT</name>
<feature type="transmembrane region" description="Helical" evidence="2">
    <location>
        <begin position="101"/>
        <end position="119"/>
    </location>
</feature>
<protein>
    <submittedName>
        <fullName evidence="3">Uncharacterized protein</fullName>
    </submittedName>
</protein>
<dbReference type="EMBL" id="JACEFB010000002">
    <property type="protein sequence ID" value="MBA2225270.1"/>
    <property type="molecule type" value="Genomic_DNA"/>
</dbReference>
<evidence type="ECO:0000256" key="2">
    <source>
        <dbReference type="SAM" id="Phobius"/>
    </source>
</evidence>
<gene>
    <name evidence="3" type="ORF">H0921_03735</name>
</gene>
<feature type="transmembrane region" description="Helical" evidence="2">
    <location>
        <begin position="35"/>
        <end position="55"/>
    </location>
</feature>
<reference evidence="3 4" key="1">
    <citation type="submission" date="2020-07" db="EMBL/GenBank/DDBJ databases">
        <title>Thermogemmata thermophila gen. nov., sp. nov., a novel moderate thermophilic planctomycete from a Kamchatka hot spring.</title>
        <authorList>
            <person name="Elcheninov A.G."/>
            <person name="Podosokorskaya O.A."/>
            <person name="Kovaleva O.L."/>
            <person name="Novikov A."/>
            <person name="Bonch-Osmolovskaya E.A."/>
            <person name="Toshchakov S.V."/>
            <person name="Kublanov I.V."/>
        </authorList>
    </citation>
    <scope>NUCLEOTIDE SEQUENCE [LARGE SCALE GENOMIC DNA]</scope>
    <source>
        <strain evidence="3 4">2918</strain>
    </source>
</reference>
<accession>A0A7V8VC26</accession>
<comment type="caution">
    <text evidence="3">The sequence shown here is derived from an EMBL/GenBank/DDBJ whole genome shotgun (WGS) entry which is preliminary data.</text>
</comment>
<feature type="transmembrane region" description="Helical" evidence="2">
    <location>
        <begin position="61"/>
        <end position="80"/>
    </location>
</feature>
<proteinExistence type="predicted"/>
<dbReference type="Proteomes" id="UP000542342">
    <property type="component" value="Unassembled WGS sequence"/>
</dbReference>
<evidence type="ECO:0000256" key="1">
    <source>
        <dbReference type="SAM" id="MobiDB-lite"/>
    </source>
</evidence>
<keyword evidence="2" id="KW-0472">Membrane</keyword>
<evidence type="ECO:0000313" key="3">
    <source>
        <dbReference type="EMBL" id="MBA2225270.1"/>
    </source>
</evidence>
<keyword evidence="2" id="KW-1133">Transmembrane helix</keyword>
<dbReference type="RefSeq" id="WP_194536710.1">
    <property type="nucleotide sequence ID" value="NZ_JACEFB010000002.1"/>
</dbReference>
<keyword evidence="2" id="KW-0812">Transmembrane</keyword>
<sequence length="339" mass="37100">MSESHFTTLFISISAGLSLFFLGINHLATQRRHAIIRLLGAALAVLPGAAVLGLIERWDCLPAFAAIVGAALLVHSLWGCSLWTRGAVRLIHLTHQPWLRSALLVVAGPCLALAGILQFERREDQMADAVMEEMMLIHGVAGNVQVRDAVAITDRGRHIPLGEPIEVRSPETVQAAEKRYLESTRYIDNVILRGFGDDRSNCHGWVFTAGRYLLSGQDVLKILEDNCYQEVSDPRPNDLAVYFNPDYGVTHTAIVRYVSPDQPVLVEGKWGNLGIYLHPVDSCPYGANFKFYRTRRPHHLLTIVEHKPSADGTSSPSPAAASSQPDGDPPPASGNMSAN</sequence>
<dbReference type="AlphaFoldDB" id="A0A7V8VC26"/>
<keyword evidence="4" id="KW-1185">Reference proteome</keyword>
<feature type="transmembrane region" description="Helical" evidence="2">
    <location>
        <begin position="6"/>
        <end position="28"/>
    </location>
</feature>
<organism evidence="3 4">
    <name type="scientific">Thermogemmata fonticola</name>
    <dbReference type="NCBI Taxonomy" id="2755323"/>
    <lineage>
        <taxon>Bacteria</taxon>
        <taxon>Pseudomonadati</taxon>
        <taxon>Planctomycetota</taxon>
        <taxon>Planctomycetia</taxon>
        <taxon>Gemmatales</taxon>
        <taxon>Gemmataceae</taxon>
        <taxon>Thermogemmata</taxon>
    </lineage>
</organism>
<feature type="region of interest" description="Disordered" evidence="1">
    <location>
        <begin position="307"/>
        <end position="339"/>
    </location>
</feature>
<evidence type="ECO:0000313" key="4">
    <source>
        <dbReference type="Proteomes" id="UP000542342"/>
    </source>
</evidence>
<feature type="compositionally biased region" description="Low complexity" evidence="1">
    <location>
        <begin position="310"/>
        <end position="326"/>
    </location>
</feature>